<evidence type="ECO:0000259" key="2">
    <source>
        <dbReference type="Pfam" id="PF23500"/>
    </source>
</evidence>
<reference evidence="3 4" key="1">
    <citation type="submission" date="2021-04" db="EMBL/GenBank/DDBJ databases">
        <authorList>
            <person name="Ivanova A."/>
        </authorList>
    </citation>
    <scope>NUCLEOTIDE SEQUENCE [LARGE SCALE GENOMIC DNA]</scope>
    <source>
        <strain evidence="3 4">G18</strain>
    </source>
</reference>
<gene>
    <name evidence="3" type="ORF">J8F10_17845</name>
</gene>
<dbReference type="PANTHER" id="PTHR33546:SF1">
    <property type="entry name" value="LARGE, MULTIFUNCTIONAL SECRETED PROTEIN"/>
    <property type="match status" value="1"/>
</dbReference>
<evidence type="ECO:0000313" key="3">
    <source>
        <dbReference type="EMBL" id="MBP3957131.1"/>
    </source>
</evidence>
<evidence type="ECO:0000313" key="4">
    <source>
        <dbReference type="Proteomes" id="UP000676565"/>
    </source>
</evidence>
<name>A0ABS5BTZ7_9BACT</name>
<evidence type="ECO:0000256" key="1">
    <source>
        <dbReference type="SAM" id="SignalP"/>
    </source>
</evidence>
<protein>
    <recommendedName>
        <fullName evidence="2">DUF7133 domain-containing protein</fullName>
    </recommendedName>
</protein>
<dbReference type="Pfam" id="PF23500">
    <property type="entry name" value="DUF7133"/>
    <property type="match status" value="1"/>
</dbReference>
<proteinExistence type="predicted"/>
<dbReference type="InterPro" id="IPR011041">
    <property type="entry name" value="Quinoprot_gluc/sorb_DH_b-prop"/>
</dbReference>
<organism evidence="3 4">
    <name type="scientific">Gemmata palustris</name>
    <dbReference type="NCBI Taxonomy" id="2822762"/>
    <lineage>
        <taxon>Bacteria</taxon>
        <taxon>Pseudomonadati</taxon>
        <taxon>Planctomycetota</taxon>
        <taxon>Planctomycetia</taxon>
        <taxon>Gemmatales</taxon>
        <taxon>Gemmataceae</taxon>
        <taxon>Gemmata</taxon>
    </lineage>
</organism>
<dbReference type="RefSeq" id="WP_210655908.1">
    <property type="nucleotide sequence ID" value="NZ_JAGKQQ010000001.1"/>
</dbReference>
<dbReference type="EMBL" id="JAGKQQ010000001">
    <property type="protein sequence ID" value="MBP3957131.1"/>
    <property type="molecule type" value="Genomic_DNA"/>
</dbReference>
<dbReference type="InterPro" id="IPR055557">
    <property type="entry name" value="DUF7133"/>
</dbReference>
<feature type="signal peptide" evidence="1">
    <location>
        <begin position="1"/>
        <end position="27"/>
    </location>
</feature>
<dbReference type="PANTHER" id="PTHR33546">
    <property type="entry name" value="LARGE, MULTIFUNCTIONAL SECRETED PROTEIN-RELATED"/>
    <property type="match status" value="1"/>
</dbReference>
<feature type="domain" description="DUF7133" evidence="2">
    <location>
        <begin position="291"/>
        <end position="431"/>
    </location>
</feature>
<sequence>MTRLYPLLTAALAIGVALVPSRTFVPAAQPPKESVGEYVNKGNRADSARATLGSHKLPTLEGKWYFAGPFDNADRVGFDFAYPPEKKVDLKATYAGKSGAKVAWKEYDTFQLGRVVNLQKLFPDVTTDAVVYLYHTFESPRAFKLPISFGSDDTISVFVNGKRVLHEAHTRAAAPDQDMVFADVKAGTNELLVKVCQEAGEWAVYVNPELPDVVPETIRKRLDRDFPPKGVVEASGAAAKNESASYRIDTVPLANDCVLEVGGLAFRPDGKLLACTRRGDVYLIHNPTAENVADIKMTKFATGLHEALGLFVESNDTVFVVQRPELTKLVDIDHDGKADEYQTVCDKWGVSGDYHEFAFGPARDKQGNFFITLNVGFGGGHQAKAPWRGWCVKVSPDGKMEPYAYGLRSPNGINFAPDGELFYCDNQGEWVVTNKLHHLKKGAFYGHQAGLRWVKDSPFAGKVPEKVASGMWYDGTQPSQKKWNDLGRTLPWVRPAPVYPDLDPPCIWFPYGRMGKSASEPIWDTTGGKFGPYAGQCFVGDQTNSVVMRVALEKVNGVYQGACFPFRSGLQCGVNRLCFAPDGSLFAGQTNRGWGSLGGKPHGLQRVVYTGAEPFDIHHINLTKEGFALTFTKPLDPETIGARPVAVSSYTYAYKSDYGGPEVDTRAETAGAAALSKDGKTLTVPVGGLKKGRVYELRLDGPKSRTGEPVLHPEAYYTLNELVK</sequence>
<feature type="chain" id="PRO_5045049356" description="DUF7133 domain-containing protein" evidence="1">
    <location>
        <begin position="28"/>
        <end position="724"/>
    </location>
</feature>
<dbReference type="SUPFAM" id="SSF50952">
    <property type="entry name" value="Soluble quinoprotein glucose dehydrogenase"/>
    <property type="match status" value="1"/>
</dbReference>
<dbReference type="InterPro" id="IPR011042">
    <property type="entry name" value="6-blade_b-propeller_TolB-like"/>
</dbReference>
<dbReference type="Proteomes" id="UP000676565">
    <property type="component" value="Unassembled WGS sequence"/>
</dbReference>
<keyword evidence="4" id="KW-1185">Reference proteome</keyword>
<comment type="caution">
    <text evidence="3">The sequence shown here is derived from an EMBL/GenBank/DDBJ whole genome shotgun (WGS) entry which is preliminary data.</text>
</comment>
<accession>A0ABS5BTZ7</accession>
<dbReference type="Gene3D" id="2.120.10.30">
    <property type="entry name" value="TolB, C-terminal domain"/>
    <property type="match status" value="1"/>
</dbReference>
<keyword evidence="1" id="KW-0732">Signal</keyword>